<feature type="transmembrane region" description="Helical" evidence="7">
    <location>
        <begin position="56"/>
        <end position="81"/>
    </location>
</feature>
<dbReference type="EMBL" id="WIXE01022832">
    <property type="protein sequence ID" value="KAK5967078.1"/>
    <property type="molecule type" value="Genomic_DNA"/>
</dbReference>
<comment type="similarity">
    <text evidence="2 7">Belongs to the NKAIN family.</text>
</comment>
<gene>
    <name evidence="9" type="ORF">GCK32_005378</name>
</gene>
<feature type="compositionally biased region" description="Polar residues" evidence="8">
    <location>
        <begin position="358"/>
        <end position="369"/>
    </location>
</feature>
<keyword evidence="3 7" id="KW-1003">Cell membrane</keyword>
<feature type="region of interest" description="Disordered" evidence="8">
    <location>
        <begin position="358"/>
        <end position="380"/>
    </location>
</feature>
<feature type="transmembrane region" description="Helical" evidence="7">
    <location>
        <begin position="30"/>
        <end position="49"/>
    </location>
</feature>
<reference evidence="9 10" key="1">
    <citation type="submission" date="2019-10" db="EMBL/GenBank/DDBJ databases">
        <title>Assembly and Annotation for the nematode Trichostrongylus colubriformis.</title>
        <authorList>
            <person name="Martin J."/>
        </authorList>
    </citation>
    <scope>NUCLEOTIDE SEQUENCE [LARGE SCALE GENOMIC DNA]</scope>
    <source>
        <strain evidence="9">G859</strain>
        <tissue evidence="9">Whole worm</tissue>
    </source>
</reference>
<comment type="subcellular location">
    <subcellularLocation>
        <location evidence="1 7">Cell membrane</location>
        <topology evidence="1 7">Multi-pass membrane protein</topology>
    </subcellularLocation>
</comment>
<dbReference type="AlphaFoldDB" id="A0AAN8F8M7"/>
<dbReference type="Pfam" id="PF05640">
    <property type="entry name" value="NKAIN"/>
    <property type="match status" value="1"/>
</dbReference>
<evidence type="ECO:0000256" key="4">
    <source>
        <dbReference type="ARBA" id="ARBA00022692"/>
    </source>
</evidence>
<evidence type="ECO:0000256" key="1">
    <source>
        <dbReference type="ARBA" id="ARBA00004651"/>
    </source>
</evidence>
<evidence type="ECO:0000256" key="5">
    <source>
        <dbReference type="ARBA" id="ARBA00022989"/>
    </source>
</evidence>
<sequence>MTASVWLSVTLTIWLLVTIIRQVFDLIGKLWIPIGFNLLQILCCITGLFGVCQGRVLLLVALSISCAISICQNALIALWYIGVFGDISRPVLSAGLPYSYSFFLRHTPSCGARYDLHSSKWVQAPCVVPYNQIEAGQALLHIILAGITLILSVAVVLQRRSEKDRQKLPLSQQYAQIKRNQLPSPLSISELRSGCVDSSSDDLMVAGATLPEQRAPPLSYERHNRSKRARIRPNSMPETQFDQYSCMTTSDRNDFVSKQRTRRFSSTTNGRFQKSCELPRLGDVRNSDEPNEQEFGKPPGALTSLISFDPKSGTLLRVREHRGSDEDEAEGYCRIEKEPADSGLYECIRAKTPRNRLIPSSTADQSLTKSRLGDHSHDSLPSVTAPVLNAENLKYGFERLDLCPPRSPYYPLPSSSSQADHQMISRFPRSVESPRGEPTRDEDSNLVGGSLGYKGNFRVEAKDNCTAIGHYHAINEFRLTNKSPQQTMPVITGAGLLV</sequence>
<dbReference type="PANTHER" id="PTHR13084:SF6">
    <property type="entry name" value="SODIUM_POTASSIUM-TRANSPORTING ATPASE SUBUNIT BETA-1-INTERACTING PROTEIN"/>
    <property type="match status" value="1"/>
</dbReference>
<comment type="caution">
    <text evidence="9">The sequence shown here is derived from an EMBL/GenBank/DDBJ whole genome shotgun (WGS) entry which is preliminary data.</text>
</comment>
<organism evidence="9 10">
    <name type="scientific">Trichostrongylus colubriformis</name>
    <name type="common">Black scour worm</name>
    <dbReference type="NCBI Taxonomy" id="6319"/>
    <lineage>
        <taxon>Eukaryota</taxon>
        <taxon>Metazoa</taxon>
        <taxon>Ecdysozoa</taxon>
        <taxon>Nematoda</taxon>
        <taxon>Chromadorea</taxon>
        <taxon>Rhabditida</taxon>
        <taxon>Rhabditina</taxon>
        <taxon>Rhabditomorpha</taxon>
        <taxon>Strongyloidea</taxon>
        <taxon>Trichostrongylidae</taxon>
        <taxon>Trichostrongylus</taxon>
    </lineage>
</organism>
<keyword evidence="10" id="KW-1185">Reference proteome</keyword>
<keyword evidence="5 7" id="KW-1133">Transmembrane helix</keyword>
<evidence type="ECO:0000256" key="7">
    <source>
        <dbReference type="RuleBase" id="RU368041"/>
    </source>
</evidence>
<feature type="transmembrane region" description="Helical" evidence="7">
    <location>
        <begin position="138"/>
        <end position="157"/>
    </location>
</feature>
<evidence type="ECO:0000256" key="2">
    <source>
        <dbReference type="ARBA" id="ARBA00006364"/>
    </source>
</evidence>
<evidence type="ECO:0000256" key="8">
    <source>
        <dbReference type="SAM" id="MobiDB-lite"/>
    </source>
</evidence>
<accession>A0AAN8F8M7</accession>
<keyword evidence="6 7" id="KW-0472">Membrane</keyword>
<dbReference type="Proteomes" id="UP001331761">
    <property type="component" value="Unassembled WGS sequence"/>
</dbReference>
<proteinExistence type="inferred from homology"/>
<name>A0AAN8F8M7_TRICO</name>
<evidence type="ECO:0000313" key="9">
    <source>
        <dbReference type="EMBL" id="KAK5967078.1"/>
    </source>
</evidence>
<feature type="transmembrane region" description="Helical" evidence="7">
    <location>
        <begin position="5"/>
        <end position="24"/>
    </location>
</feature>
<dbReference type="GO" id="GO:0002028">
    <property type="term" value="P:regulation of sodium ion transport"/>
    <property type="evidence" value="ECO:0007669"/>
    <property type="project" value="UniProtKB-UniRule"/>
</dbReference>
<feature type="region of interest" description="Disordered" evidence="8">
    <location>
        <begin position="281"/>
        <end position="301"/>
    </location>
</feature>
<dbReference type="GO" id="GO:0005886">
    <property type="term" value="C:plasma membrane"/>
    <property type="evidence" value="ECO:0007669"/>
    <property type="project" value="UniProtKB-SubCell"/>
</dbReference>
<dbReference type="PANTHER" id="PTHR13084">
    <property type="entry name" value="T-CELL LYMPHOMA BREAKPOINT-ASSOCIATED TARGET 1-RELATED"/>
    <property type="match status" value="1"/>
</dbReference>
<evidence type="ECO:0000313" key="10">
    <source>
        <dbReference type="Proteomes" id="UP001331761"/>
    </source>
</evidence>
<keyword evidence="4 7" id="KW-0812">Transmembrane</keyword>
<evidence type="ECO:0000256" key="3">
    <source>
        <dbReference type="ARBA" id="ARBA00022475"/>
    </source>
</evidence>
<evidence type="ECO:0000256" key="6">
    <source>
        <dbReference type="ARBA" id="ARBA00023136"/>
    </source>
</evidence>
<dbReference type="InterPro" id="IPR008516">
    <property type="entry name" value="Na/K-Atpase_Interacting"/>
</dbReference>
<protein>
    <recommendedName>
        <fullName evidence="7">Sodium/potassium-transporting ATPase subunit beta-1-interacting protein</fullName>
        <shortName evidence="7">Na(+)/K(+)-transporting ATPase subunit beta-1-interacting protein</shortName>
    </recommendedName>
</protein>